<evidence type="ECO:0000256" key="4">
    <source>
        <dbReference type="ARBA" id="ARBA00023125"/>
    </source>
</evidence>
<dbReference type="FunFam" id="2.40.50.140:FF:000129">
    <property type="entry name" value="Single-stranded DNA-binding protein 1, mitochondrial"/>
    <property type="match status" value="1"/>
</dbReference>
<sequence length="769" mass="86901">MARTSADGLLLRKNNSKLDSFLKRNTSRDVYQRIRVYEPCVVVSGSVKKVFMHVILSDERVYLSEYHPRALREALSFRHIKSIELINDLPDFLSGQDRERSLHIRVVHTAKNPGKKSTGPRGSSQDKPLFPSRGRNSSARHSLEGVSPVLLSSESSSWRISPTSMSDGSLEEEGGSVIPKRRSASCPNPDVLHLAVFNTSPAHSSSSSSAPLPNITSNQREIRSASVPTTVMKTTATTTTEKQEEEEKEEELHLYAVSPSSRIYLHLQSSWSSYIIRSTLMLDPVYRKRCGMSSSSPQKQKYHKISWERTCHLFSQLSGELLQENIGLESLYLLLQELHMATYRNPTIKKLFWRSPDLYPFLVKTLAESSQGGQEGVHTADRLLLCTLVVQILSLMFRETEIEPARLSMLTAKQGALTENMLLALVCDPDLRLPDATNGSKSTVNKLQRLQVDYLDAASALLFEVVVFCQEASRTPALGHFLTISWVFRLLKPHLFLLPFVGYQAQQVVLVLSGPQYPLSPSQAVLLYQRCRVLLACLQHGTCLSKYIRTGFKEEFRYYVKMSGLEEKLPHHYPISQPAQRLLSQLLNLRGVIEHQDLLNLPFATLIVNDLTENITSTTEVEKMLRNASAQILKQFIRHRTTDTSLILERSINRVQLLGRVGQDPVMRQVEGRNPVTIFSMATNEMWRSGEGEPTSTGDVSQKTTWHRISVFKPGLRDVAYQYVKKGSRILVEGKLDYGEYTDKNNVRRQATTIIADNIVFLSENLRDQ</sequence>
<keyword evidence="2" id="KW-0235">DNA replication</keyword>
<dbReference type="InterPro" id="IPR011344">
    <property type="entry name" value="ssDNA-bd"/>
</dbReference>
<feature type="region of interest" description="Disordered" evidence="8">
    <location>
        <begin position="107"/>
        <end position="185"/>
    </location>
</feature>
<proteinExistence type="inferred from homology"/>
<dbReference type="InterPro" id="IPR027878">
    <property type="entry name" value="DUF4551"/>
</dbReference>
<keyword evidence="4 7" id="KW-0238">DNA-binding</keyword>
<name>A0AA88TPN3_9TELE</name>
<dbReference type="GO" id="GO:0003697">
    <property type="term" value="F:single-stranded DNA binding"/>
    <property type="evidence" value="ECO:0007669"/>
    <property type="project" value="InterPro"/>
</dbReference>
<dbReference type="GO" id="GO:0006260">
    <property type="term" value="P:DNA replication"/>
    <property type="evidence" value="ECO:0007669"/>
    <property type="project" value="UniProtKB-KW"/>
</dbReference>
<protein>
    <recommendedName>
        <fullName evidence="11">Single-stranded DNA-binding protein, mitochondrial</fullName>
    </recommendedName>
</protein>
<dbReference type="Pfam" id="PF15087">
    <property type="entry name" value="DUF4551"/>
    <property type="match status" value="1"/>
</dbReference>
<gene>
    <name evidence="9" type="ORF">Q8A67_013046</name>
</gene>
<keyword evidence="6" id="KW-1135">Mitochondrion nucleoid</keyword>
<dbReference type="EMBL" id="JAUYZG010000012">
    <property type="protein sequence ID" value="KAK2893058.1"/>
    <property type="molecule type" value="Genomic_DNA"/>
</dbReference>
<feature type="compositionally biased region" description="Low complexity" evidence="8">
    <location>
        <begin position="144"/>
        <end position="164"/>
    </location>
</feature>
<evidence type="ECO:0008006" key="11">
    <source>
        <dbReference type="Google" id="ProtNLM"/>
    </source>
</evidence>
<evidence type="ECO:0000256" key="1">
    <source>
        <dbReference type="ARBA" id="ARBA00004436"/>
    </source>
</evidence>
<keyword evidence="5" id="KW-0496">Mitochondrion</keyword>
<dbReference type="SUPFAM" id="SSF50249">
    <property type="entry name" value="Nucleic acid-binding proteins"/>
    <property type="match status" value="1"/>
</dbReference>
<dbReference type="NCBIfam" id="TIGR00621">
    <property type="entry name" value="ssb"/>
    <property type="match status" value="1"/>
</dbReference>
<evidence type="ECO:0000256" key="6">
    <source>
        <dbReference type="ARBA" id="ARBA00023271"/>
    </source>
</evidence>
<dbReference type="AlphaFoldDB" id="A0AA88TPN3"/>
<evidence type="ECO:0000313" key="9">
    <source>
        <dbReference type="EMBL" id="KAK2893058.1"/>
    </source>
</evidence>
<dbReference type="PROSITE" id="PS50935">
    <property type="entry name" value="SSB"/>
    <property type="match status" value="1"/>
</dbReference>
<evidence type="ECO:0000256" key="7">
    <source>
        <dbReference type="PROSITE-ProRule" id="PRU00252"/>
    </source>
</evidence>
<evidence type="ECO:0000256" key="2">
    <source>
        <dbReference type="ARBA" id="ARBA00022705"/>
    </source>
</evidence>
<evidence type="ECO:0000313" key="10">
    <source>
        <dbReference type="Proteomes" id="UP001187343"/>
    </source>
</evidence>
<dbReference type="Pfam" id="PF00436">
    <property type="entry name" value="SSB"/>
    <property type="match status" value="1"/>
</dbReference>
<comment type="caution">
    <text evidence="9">The sequence shown here is derived from an EMBL/GenBank/DDBJ whole genome shotgun (WGS) entry which is preliminary data.</text>
</comment>
<feature type="compositionally biased region" description="Polar residues" evidence="8">
    <location>
        <begin position="210"/>
        <end position="219"/>
    </location>
</feature>
<reference evidence="9" key="1">
    <citation type="submission" date="2023-08" db="EMBL/GenBank/DDBJ databases">
        <title>Chromosome-level Genome Assembly of mud carp (Cirrhinus molitorella).</title>
        <authorList>
            <person name="Liu H."/>
        </authorList>
    </citation>
    <scope>NUCLEOTIDE SEQUENCE</scope>
    <source>
        <strain evidence="9">Prfri</strain>
        <tissue evidence="9">Muscle</tissue>
    </source>
</reference>
<dbReference type="InterPro" id="IPR012340">
    <property type="entry name" value="NA-bd_OB-fold"/>
</dbReference>
<feature type="region of interest" description="Disordered" evidence="8">
    <location>
        <begin position="200"/>
        <end position="250"/>
    </location>
</feature>
<dbReference type="Proteomes" id="UP001187343">
    <property type="component" value="Unassembled WGS sequence"/>
</dbReference>
<evidence type="ECO:0000256" key="3">
    <source>
        <dbReference type="ARBA" id="ARBA00022946"/>
    </source>
</evidence>
<keyword evidence="10" id="KW-1185">Reference proteome</keyword>
<dbReference type="InterPro" id="IPR000424">
    <property type="entry name" value="Primosome_PriB/ssb"/>
</dbReference>
<dbReference type="Gene3D" id="2.40.50.140">
    <property type="entry name" value="Nucleic acid-binding proteins"/>
    <property type="match status" value="1"/>
</dbReference>
<organism evidence="9 10">
    <name type="scientific">Cirrhinus molitorella</name>
    <name type="common">mud carp</name>
    <dbReference type="NCBI Taxonomy" id="172907"/>
    <lineage>
        <taxon>Eukaryota</taxon>
        <taxon>Metazoa</taxon>
        <taxon>Chordata</taxon>
        <taxon>Craniata</taxon>
        <taxon>Vertebrata</taxon>
        <taxon>Euteleostomi</taxon>
        <taxon>Actinopterygii</taxon>
        <taxon>Neopterygii</taxon>
        <taxon>Teleostei</taxon>
        <taxon>Ostariophysi</taxon>
        <taxon>Cypriniformes</taxon>
        <taxon>Cyprinidae</taxon>
        <taxon>Labeoninae</taxon>
        <taxon>Labeonini</taxon>
        <taxon>Cirrhinus</taxon>
    </lineage>
</organism>
<evidence type="ECO:0000256" key="8">
    <source>
        <dbReference type="SAM" id="MobiDB-lite"/>
    </source>
</evidence>
<dbReference type="HAMAP" id="MF_00984">
    <property type="entry name" value="SSB"/>
    <property type="match status" value="1"/>
</dbReference>
<dbReference type="GO" id="GO:0042645">
    <property type="term" value="C:mitochondrial nucleoid"/>
    <property type="evidence" value="ECO:0007669"/>
    <property type="project" value="UniProtKB-SubCell"/>
</dbReference>
<comment type="subcellular location">
    <subcellularLocation>
        <location evidence="1">Mitochondrion matrix</location>
        <location evidence="1">Mitochondrion nucleoid</location>
    </subcellularLocation>
</comment>
<keyword evidence="3" id="KW-0809">Transit peptide</keyword>
<dbReference type="CDD" id="cd04496">
    <property type="entry name" value="SSB_OBF"/>
    <property type="match status" value="1"/>
</dbReference>
<accession>A0AA88TPN3</accession>
<dbReference type="PANTHER" id="PTHR35354">
    <property type="entry name" value="RGD1561648"/>
    <property type="match status" value="1"/>
</dbReference>
<feature type="compositionally biased region" description="Low complexity" evidence="8">
    <location>
        <begin position="229"/>
        <end position="240"/>
    </location>
</feature>
<dbReference type="PANTHER" id="PTHR35354:SF1">
    <property type="entry name" value="RGD1561648"/>
    <property type="match status" value="1"/>
</dbReference>
<evidence type="ECO:0000256" key="5">
    <source>
        <dbReference type="ARBA" id="ARBA00023128"/>
    </source>
</evidence>